<dbReference type="Proteomes" id="UP000460435">
    <property type="component" value="Unassembled WGS sequence"/>
</dbReference>
<dbReference type="PANTHER" id="PTHR35333:SF5">
    <property type="entry name" value="CONSERVED LIPOPROTEIN LPQF-RELATED"/>
    <property type="match status" value="1"/>
</dbReference>
<keyword evidence="1" id="KW-0732">Signal</keyword>
<dbReference type="InterPro" id="IPR000871">
    <property type="entry name" value="Beta-lactam_class-A"/>
</dbReference>
<feature type="signal peptide" evidence="1">
    <location>
        <begin position="1"/>
        <end position="24"/>
    </location>
</feature>
<feature type="domain" description="Beta-lactamase class A catalytic" evidence="2">
    <location>
        <begin position="183"/>
        <end position="293"/>
    </location>
</feature>
<accession>A0A7K3LY48</accession>
<protein>
    <submittedName>
        <fullName evidence="4">Serine hydrolase</fullName>
    </submittedName>
</protein>
<gene>
    <name evidence="4" type="ORF">F7O44_02550</name>
</gene>
<dbReference type="Gene3D" id="3.40.710.10">
    <property type="entry name" value="DD-peptidase/beta-lactamase superfamily"/>
    <property type="match status" value="1"/>
</dbReference>
<proteinExistence type="predicted"/>
<dbReference type="Gene3D" id="3.10.450.280">
    <property type="match status" value="1"/>
</dbReference>
<dbReference type="EMBL" id="WLZY01000001">
    <property type="protein sequence ID" value="NDL55945.1"/>
    <property type="molecule type" value="Genomic_DNA"/>
</dbReference>
<name>A0A7K3LY48_9ACTN</name>
<sequence length="464" mass="49495">MYPRRLPILSLSMVSALLVVTACTEQDPSDDSSATPPATETAQAGTADLEELSIDTPVAEQAQWVLEQLRAGSGPDADVAAGRFSDTFLAHVPAEDVADTFDSLRSLGTFVIDDYDGTEHQAQIDLTTEDGSSWQMHVELDNDGLIDTLFVQAASEVPDISSWEDLDEALTDTGADFGLYAVRDDDGTWEVIHEHQSAQARPIGSIFKLYVLGAVQQSVLGGDLSWDDDVTVTDDVRSLPTGELQDAEPGTSVSVAEAAEKMISISDNTATDILIDLVGRESVEAAVSDMGHDEPALLTPFITTRELFQLGWSDPELPRAWQGADTDERRRMLEELPGGVLDVDPGGITEAVWPYGVGWFASGPDLAAAHHALHDMAADDDSGTVRAIMAVNPGVPVDPDAWPYAGFKGGGAPGVYALSWLLEDPDGVRHVFVMQLATDEPGALADERRLAAIAAQGLELLSDG</sequence>
<evidence type="ECO:0000313" key="5">
    <source>
        <dbReference type="Proteomes" id="UP000460435"/>
    </source>
</evidence>
<dbReference type="Pfam" id="PF18042">
    <property type="entry name" value="ORF_12_N"/>
    <property type="match status" value="1"/>
</dbReference>
<evidence type="ECO:0000259" key="2">
    <source>
        <dbReference type="Pfam" id="PF13354"/>
    </source>
</evidence>
<comment type="caution">
    <text evidence="4">The sequence shown here is derived from an EMBL/GenBank/DDBJ whole genome shotgun (WGS) entry which is preliminary data.</text>
</comment>
<keyword evidence="4" id="KW-0378">Hydrolase</keyword>
<evidence type="ECO:0000256" key="1">
    <source>
        <dbReference type="SAM" id="SignalP"/>
    </source>
</evidence>
<dbReference type="GO" id="GO:0008800">
    <property type="term" value="F:beta-lactamase activity"/>
    <property type="evidence" value="ECO:0007669"/>
    <property type="project" value="InterPro"/>
</dbReference>
<evidence type="ECO:0000313" key="4">
    <source>
        <dbReference type="EMBL" id="NDL55945.1"/>
    </source>
</evidence>
<evidence type="ECO:0000259" key="3">
    <source>
        <dbReference type="Pfam" id="PF18042"/>
    </source>
</evidence>
<keyword evidence="5" id="KW-1185">Reference proteome</keyword>
<dbReference type="GO" id="GO:0030655">
    <property type="term" value="P:beta-lactam antibiotic catabolic process"/>
    <property type="evidence" value="ECO:0007669"/>
    <property type="project" value="InterPro"/>
</dbReference>
<reference evidence="4 5" key="1">
    <citation type="submission" date="2019-11" db="EMBL/GenBank/DDBJ databases">
        <authorList>
            <person name="Li X.-J."/>
            <person name="Feng X.-M."/>
        </authorList>
    </citation>
    <scope>NUCLEOTIDE SEQUENCE [LARGE SCALE GENOMIC DNA]</scope>
    <source>
        <strain evidence="4 5">XMNu-373</strain>
    </source>
</reference>
<feature type="chain" id="PRO_5039020164" evidence="1">
    <location>
        <begin position="25"/>
        <end position="464"/>
    </location>
</feature>
<organism evidence="4 5">
    <name type="scientific">Phytoactinopolyspora mesophila</name>
    <dbReference type="NCBI Taxonomy" id="2650750"/>
    <lineage>
        <taxon>Bacteria</taxon>
        <taxon>Bacillati</taxon>
        <taxon>Actinomycetota</taxon>
        <taxon>Actinomycetes</taxon>
        <taxon>Jiangellales</taxon>
        <taxon>Jiangellaceae</taxon>
        <taxon>Phytoactinopolyspora</taxon>
    </lineage>
</organism>
<feature type="domain" description="ORF 12 gene product N-terminal" evidence="3">
    <location>
        <begin position="55"/>
        <end position="146"/>
    </location>
</feature>
<dbReference type="Gene3D" id="1.10.8.620">
    <property type="entry name" value="ORF12 helical bundle domain-like"/>
    <property type="match status" value="1"/>
</dbReference>
<dbReference type="SUPFAM" id="SSF56601">
    <property type="entry name" value="beta-lactamase/transpeptidase-like"/>
    <property type="match status" value="1"/>
</dbReference>
<dbReference type="Pfam" id="PF13354">
    <property type="entry name" value="Beta-lactamase2"/>
    <property type="match status" value="1"/>
</dbReference>
<dbReference type="InterPro" id="IPR040846">
    <property type="entry name" value="ORF_12_N"/>
</dbReference>
<dbReference type="GO" id="GO:0046677">
    <property type="term" value="P:response to antibiotic"/>
    <property type="evidence" value="ECO:0007669"/>
    <property type="project" value="InterPro"/>
</dbReference>
<dbReference type="PANTHER" id="PTHR35333">
    <property type="entry name" value="BETA-LACTAMASE"/>
    <property type="match status" value="1"/>
</dbReference>
<dbReference type="PROSITE" id="PS51257">
    <property type="entry name" value="PROKAR_LIPOPROTEIN"/>
    <property type="match status" value="1"/>
</dbReference>
<dbReference type="InterPro" id="IPR045155">
    <property type="entry name" value="Beta-lactam_cat"/>
</dbReference>
<dbReference type="AlphaFoldDB" id="A0A7K3LY48"/>
<dbReference type="InterPro" id="IPR012338">
    <property type="entry name" value="Beta-lactam/transpept-like"/>
</dbReference>